<dbReference type="CDD" id="cd06261">
    <property type="entry name" value="TM_PBP2"/>
    <property type="match status" value="1"/>
</dbReference>
<dbReference type="InterPro" id="IPR035906">
    <property type="entry name" value="MetI-like_sf"/>
</dbReference>
<evidence type="ECO:0000256" key="9">
    <source>
        <dbReference type="ARBA" id="ARBA00023136"/>
    </source>
</evidence>
<evidence type="ECO:0000256" key="3">
    <source>
        <dbReference type="ARBA" id="ARBA00007069"/>
    </source>
</evidence>
<evidence type="ECO:0000256" key="10">
    <source>
        <dbReference type="RuleBase" id="RU363043"/>
    </source>
</evidence>
<dbReference type="GO" id="GO:0005886">
    <property type="term" value="C:plasma membrane"/>
    <property type="evidence" value="ECO:0007669"/>
    <property type="project" value="UniProtKB-SubCell"/>
</dbReference>
<dbReference type="InterPro" id="IPR000515">
    <property type="entry name" value="MetI-like"/>
</dbReference>
<evidence type="ECO:0000256" key="11">
    <source>
        <dbReference type="SAM" id="MobiDB-lite"/>
    </source>
</evidence>
<dbReference type="AlphaFoldDB" id="A0A6J4KMS7"/>
<keyword evidence="5 10" id="KW-1003">Cell membrane</keyword>
<feature type="transmembrane region" description="Helical" evidence="10">
    <location>
        <begin position="83"/>
        <end position="105"/>
    </location>
</feature>
<dbReference type="NCBIfam" id="TIGR00974">
    <property type="entry name" value="3a0107s02c"/>
    <property type="match status" value="1"/>
</dbReference>
<evidence type="ECO:0000256" key="5">
    <source>
        <dbReference type="ARBA" id="ARBA00022475"/>
    </source>
</evidence>
<dbReference type="SUPFAM" id="SSF161098">
    <property type="entry name" value="MetI-like"/>
    <property type="match status" value="1"/>
</dbReference>
<dbReference type="InterPro" id="IPR051408">
    <property type="entry name" value="Phosphate_transprt_permease"/>
</dbReference>
<name>A0A6J4KMS7_9ACTN</name>
<feature type="transmembrane region" description="Helical" evidence="10">
    <location>
        <begin position="28"/>
        <end position="48"/>
    </location>
</feature>
<evidence type="ECO:0000256" key="6">
    <source>
        <dbReference type="ARBA" id="ARBA00022592"/>
    </source>
</evidence>
<feature type="transmembrane region" description="Helical" evidence="10">
    <location>
        <begin position="326"/>
        <end position="347"/>
    </location>
</feature>
<evidence type="ECO:0000313" key="13">
    <source>
        <dbReference type="EMBL" id="CAA9309873.1"/>
    </source>
</evidence>
<evidence type="ECO:0000256" key="7">
    <source>
        <dbReference type="ARBA" id="ARBA00022692"/>
    </source>
</evidence>
<dbReference type="EMBL" id="CADCUD010000006">
    <property type="protein sequence ID" value="CAA9309873.1"/>
    <property type="molecule type" value="Genomic_DNA"/>
</dbReference>
<evidence type="ECO:0000259" key="12">
    <source>
        <dbReference type="PROSITE" id="PS50928"/>
    </source>
</evidence>
<dbReference type="GO" id="GO:0005315">
    <property type="term" value="F:phosphate transmembrane transporter activity"/>
    <property type="evidence" value="ECO:0007669"/>
    <property type="project" value="InterPro"/>
</dbReference>
<keyword evidence="8 10" id="KW-1133">Transmembrane helix</keyword>
<dbReference type="GO" id="GO:0035435">
    <property type="term" value="P:phosphate ion transmembrane transport"/>
    <property type="evidence" value="ECO:0007669"/>
    <property type="project" value="InterPro"/>
</dbReference>
<feature type="transmembrane region" description="Helical" evidence="10">
    <location>
        <begin position="255"/>
        <end position="276"/>
    </location>
</feature>
<feature type="transmembrane region" description="Helical" evidence="10">
    <location>
        <begin position="175"/>
        <end position="196"/>
    </location>
</feature>
<feature type="transmembrane region" description="Helical" evidence="10">
    <location>
        <begin position="135"/>
        <end position="163"/>
    </location>
</feature>
<feature type="region of interest" description="Disordered" evidence="11">
    <location>
        <begin position="1"/>
        <end position="22"/>
    </location>
</feature>
<reference evidence="13" key="1">
    <citation type="submission" date="2020-02" db="EMBL/GenBank/DDBJ databases">
        <authorList>
            <person name="Meier V. D."/>
        </authorList>
    </citation>
    <scope>NUCLEOTIDE SEQUENCE</scope>
    <source>
        <strain evidence="13">AVDCRST_MAG46</strain>
    </source>
</reference>
<dbReference type="PROSITE" id="PS50928">
    <property type="entry name" value="ABC_TM1"/>
    <property type="match status" value="1"/>
</dbReference>
<dbReference type="PANTHER" id="PTHR42922:SF1">
    <property type="entry name" value="PHOSPHATE TRANSPORT SYSTEM PERMEASE PROTEIN PSTA"/>
    <property type="match status" value="1"/>
</dbReference>
<organism evidence="13">
    <name type="scientific">uncultured Nocardioidaceae bacterium</name>
    <dbReference type="NCBI Taxonomy" id="253824"/>
    <lineage>
        <taxon>Bacteria</taxon>
        <taxon>Bacillati</taxon>
        <taxon>Actinomycetota</taxon>
        <taxon>Actinomycetes</taxon>
        <taxon>Propionibacteriales</taxon>
        <taxon>Nocardioidaceae</taxon>
        <taxon>environmental samples</taxon>
    </lineage>
</organism>
<gene>
    <name evidence="13" type="ORF">AVDCRST_MAG46-77</name>
</gene>
<evidence type="ECO:0000256" key="2">
    <source>
        <dbReference type="ARBA" id="ARBA00004651"/>
    </source>
</evidence>
<keyword evidence="6" id="KW-0592">Phosphate transport</keyword>
<accession>A0A6J4KMS7</accession>
<feature type="domain" description="ABC transmembrane type-1" evidence="12">
    <location>
        <begin position="136"/>
        <end position="348"/>
    </location>
</feature>
<dbReference type="InterPro" id="IPR005672">
    <property type="entry name" value="Phosphate_PstA"/>
</dbReference>
<comment type="subcellular location">
    <subcellularLocation>
        <location evidence="2 10">Cell membrane</location>
        <topology evidence="2 10">Multi-pass membrane protein</topology>
    </subcellularLocation>
</comment>
<protein>
    <recommendedName>
        <fullName evidence="10">Phosphate transport system permease protein PstA</fullName>
    </recommendedName>
</protein>
<feature type="transmembrane region" description="Helical" evidence="10">
    <location>
        <begin position="202"/>
        <end position="223"/>
    </location>
</feature>
<evidence type="ECO:0000256" key="8">
    <source>
        <dbReference type="ARBA" id="ARBA00022989"/>
    </source>
</evidence>
<evidence type="ECO:0000256" key="4">
    <source>
        <dbReference type="ARBA" id="ARBA00022448"/>
    </source>
</evidence>
<dbReference type="PANTHER" id="PTHR42922">
    <property type="entry name" value="PHOSPHATE TRANSPORT SYSTEM PERMEASE PROTEIN PSTA"/>
    <property type="match status" value="1"/>
</dbReference>
<dbReference type="Gene3D" id="1.10.3720.10">
    <property type="entry name" value="MetI-like"/>
    <property type="match status" value="1"/>
</dbReference>
<dbReference type="Pfam" id="PF00528">
    <property type="entry name" value="BPD_transp_1"/>
    <property type="match status" value="1"/>
</dbReference>
<feature type="transmembrane region" description="Helical" evidence="10">
    <location>
        <begin position="54"/>
        <end position="71"/>
    </location>
</feature>
<sequence length="356" mass="37552">MSTTVRPSPAPPDASTGRSIHQPTLPRWAPLALLGAGLAVGALVSGFGLVATPVIGGLIYLVGIYLLSRFVESGRRATDRLVTGIVASMFAVAMVPLVSVIWTVVSKGAQAMNATFFTYNMRNVVGDTPGGIQHAIWGTLIITALATLISVPIGIFTSIYLVEYGTGRLPQQIRFLVDVMTGIPSIVAGLFAYAMFELFFGAGVRMGVGGAVALSVLMIPVVVRSSEEMLKLVPNELREAAYALGVPKWRTITKVVLPTALAGIATGVTLAIARVIGETAPLLVIAGITDSTNLNPVDGRMATLPVFAYYQYTQPGIPPEFAIDRAWGAALALMIIVLVLNLVARLISYAFSPQKA</sequence>
<keyword evidence="7 10" id="KW-0812">Transmembrane</keyword>
<keyword evidence="4" id="KW-0813">Transport</keyword>
<proteinExistence type="inferred from homology"/>
<evidence type="ECO:0000256" key="1">
    <source>
        <dbReference type="ARBA" id="ARBA00003510"/>
    </source>
</evidence>
<comment type="function">
    <text evidence="1">Part of the binding-protein-dependent transport system for phosphate; probably responsible for the translocation of the substrate across the membrane.</text>
</comment>
<comment type="similarity">
    <text evidence="3 10">Belongs to the binding-protein-dependent transport system permease family. CysTW subfamily.</text>
</comment>
<keyword evidence="9 10" id="KW-0472">Membrane</keyword>